<dbReference type="InterPro" id="IPR006260">
    <property type="entry name" value="TonB/TolA_C"/>
</dbReference>
<name>A0A9D2A6L4_9BACE</name>
<dbReference type="AlphaFoldDB" id="A0A9D2A6L4"/>
<keyword evidence="4" id="KW-1003">Cell membrane</keyword>
<dbReference type="InterPro" id="IPR003538">
    <property type="entry name" value="TonB"/>
</dbReference>
<dbReference type="Proteomes" id="UP000824023">
    <property type="component" value="Unassembled WGS sequence"/>
</dbReference>
<dbReference type="Pfam" id="PF03544">
    <property type="entry name" value="TonB_C"/>
    <property type="match status" value="1"/>
</dbReference>
<reference evidence="12" key="2">
    <citation type="submission" date="2021-04" db="EMBL/GenBank/DDBJ databases">
        <authorList>
            <person name="Gilroy R."/>
        </authorList>
    </citation>
    <scope>NUCLEOTIDE SEQUENCE</scope>
    <source>
        <strain evidence="12">ChiHjej12B11-24981</strain>
    </source>
</reference>
<keyword evidence="9 10" id="KW-0472">Membrane</keyword>
<comment type="caution">
    <text evidence="12">The sequence shown here is derived from an EMBL/GenBank/DDBJ whole genome shotgun (WGS) entry which is preliminary data.</text>
</comment>
<dbReference type="GO" id="GO:0098797">
    <property type="term" value="C:plasma membrane protein complex"/>
    <property type="evidence" value="ECO:0007669"/>
    <property type="project" value="TreeGrafter"/>
</dbReference>
<dbReference type="PANTHER" id="PTHR33446">
    <property type="entry name" value="PROTEIN TONB-RELATED"/>
    <property type="match status" value="1"/>
</dbReference>
<dbReference type="InterPro" id="IPR037682">
    <property type="entry name" value="TonB_C"/>
</dbReference>
<dbReference type="GO" id="GO:0015031">
    <property type="term" value="P:protein transport"/>
    <property type="evidence" value="ECO:0007669"/>
    <property type="project" value="UniProtKB-KW"/>
</dbReference>
<evidence type="ECO:0000256" key="6">
    <source>
        <dbReference type="ARBA" id="ARBA00022692"/>
    </source>
</evidence>
<dbReference type="PROSITE" id="PS52015">
    <property type="entry name" value="TONB_CTD"/>
    <property type="match status" value="1"/>
</dbReference>
<proteinExistence type="inferred from homology"/>
<keyword evidence="8 10" id="KW-1133">Transmembrane helix</keyword>
<keyword evidence="7" id="KW-0653">Protein transport</keyword>
<dbReference type="SUPFAM" id="SSF74653">
    <property type="entry name" value="TolA/TonB C-terminal domain"/>
    <property type="match status" value="1"/>
</dbReference>
<dbReference type="GO" id="GO:0055085">
    <property type="term" value="P:transmembrane transport"/>
    <property type="evidence" value="ECO:0007669"/>
    <property type="project" value="InterPro"/>
</dbReference>
<evidence type="ECO:0000256" key="7">
    <source>
        <dbReference type="ARBA" id="ARBA00022927"/>
    </source>
</evidence>
<evidence type="ECO:0000259" key="11">
    <source>
        <dbReference type="PROSITE" id="PS52015"/>
    </source>
</evidence>
<evidence type="ECO:0000313" key="13">
    <source>
        <dbReference type="Proteomes" id="UP000824023"/>
    </source>
</evidence>
<dbReference type="PRINTS" id="PR01374">
    <property type="entry name" value="TONBPROTEIN"/>
</dbReference>
<evidence type="ECO:0000313" key="12">
    <source>
        <dbReference type="EMBL" id="HIZ02371.1"/>
    </source>
</evidence>
<dbReference type="InterPro" id="IPR051045">
    <property type="entry name" value="TonB-dependent_transducer"/>
</dbReference>
<feature type="domain" description="TonB C-terminal" evidence="11">
    <location>
        <begin position="140"/>
        <end position="230"/>
    </location>
</feature>
<accession>A0A9D2A6L4</accession>
<dbReference type="GO" id="GO:0031992">
    <property type="term" value="F:energy transducer activity"/>
    <property type="evidence" value="ECO:0007669"/>
    <property type="project" value="InterPro"/>
</dbReference>
<keyword evidence="5" id="KW-0997">Cell inner membrane</keyword>
<evidence type="ECO:0000256" key="1">
    <source>
        <dbReference type="ARBA" id="ARBA00004383"/>
    </source>
</evidence>
<dbReference type="PANTHER" id="PTHR33446:SF2">
    <property type="entry name" value="PROTEIN TONB"/>
    <property type="match status" value="1"/>
</dbReference>
<organism evidence="12 13">
    <name type="scientific">Candidatus Bacteroides merdipullorum</name>
    <dbReference type="NCBI Taxonomy" id="2838474"/>
    <lineage>
        <taxon>Bacteria</taxon>
        <taxon>Pseudomonadati</taxon>
        <taxon>Bacteroidota</taxon>
        <taxon>Bacteroidia</taxon>
        <taxon>Bacteroidales</taxon>
        <taxon>Bacteroidaceae</taxon>
        <taxon>Bacteroides</taxon>
    </lineage>
</organism>
<evidence type="ECO:0000256" key="8">
    <source>
        <dbReference type="ARBA" id="ARBA00022989"/>
    </source>
</evidence>
<dbReference type="GO" id="GO:0030288">
    <property type="term" value="C:outer membrane-bounded periplasmic space"/>
    <property type="evidence" value="ECO:0007669"/>
    <property type="project" value="InterPro"/>
</dbReference>
<keyword evidence="3" id="KW-0813">Transport</keyword>
<dbReference type="EMBL" id="DXCK01000122">
    <property type="protein sequence ID" value="HIZ02371.1"/>
    <property type="molecule type" value="Genomic_DNA"/>
</dbReference>
<protein>
    <submittedName>
        <fullName evidence="12">TonB family protein</fullName>
    </submittedName>
</protein>
<evidence type="ECO:0000256" key="2">
    <source>
        <dbReference type="ARBA" id="ARBA00006555"/>
    </source>
</evidence>
<evidence type="ECO:0000256" key="4">
    <source>
        <dbReference type="ARBA" id="ARBA00022475"/>
    </source>
</evidence>
<evidence type="ECO:0000256" key="10">
    <source>
        <dbReference type="SAM" id="Phobius"/>
    </source>
</evidence>
<sequence>MEVKKSSEADLEQHRPTWLLLGCVVALSVLFVALEWSVRTDDADWQDLLPELVFEEELEVPMIEQPEVIPPPPPVVPAVTPEVVTVVEDDVQVEDEPVEIQEQVGGASADDAQPVEAEESLSTEKGDFVLVDELPEFPDGGQAGLMRYLTQHIRYPLFAQHRNLQGNVVCQFMVNEDGSISDVRVLQGVHPVLDNEAVRVLRFMPRWKPGRLHGKPVRVCYSLPVVFRLQ</sequence>
<keyword evidence="6 10" id="KW-0812">Transmembrane</keyword>
<dbReference type="GO" id="GO:0015891">
    <property type="term" value="P:siderophore transport"/>
    <property type="evidence" value="ECO:0007669"/>
    <property type="project" value="InterPro"/>
</dbReference>
<feature type="transmembrane region" description="Helical" evidence="10">
    <location>
        <begin position="18"/>
        <end position="38"/>
    </location>
</feature>
<evidence type="ECO:0000256" key="5">
    <source>
        <dbReference type="ARBA" id="ARBA00022519"/>
    </source>
</evidence>
<dbReference type="Gene3D" id="3.30.1150.10">
    <property type="match status" value="1"/>
</dbReference>
<gene>
    <name evidence="12" type="ORF">H9819_09025</name>
</gene>
<comment type="similarity">
    <text evidence="2">Belongs to the TonB family.</text>
</comment>
<dbReference type="FunFam" id="3.30.1150.10:FF:000002">
    <property type="entry name" value="Energy transducer TonB"/>
    <property type="match status" value="1"/>
</dbReference>
<dbReference type="NCBIfam" id="TIGR01352">
    <property type="entry name" value="tonB_Cterm"/>
    <property type="match status" value="1"/>
</dbReference>
<comment type="subcellular location">
    <subcellularLocation>
        <location evidence="1">Cell inner membrane</location>
        <topology evidence="1">Single-pass membrane protein</topology>
        <orientation evidence="1">Periplasmic side</orientation>
    </subcellularLocation>
</comment>
<evidence type="ECO:0000256" key="9">
    <source>
        <dbReference type="ARBA" id="ARBA00023136"/>
    </source>
</evidence>
<reference evidence="12" key="1">
    <citation type="journal article" date="2021" name="PeerJ">
        <title>Extensive microbial diversity within the chicken gut microbiome revealed by metagenomics and culture.</title>
        <authorList>
            <person name="Gilroy R."/>
            <person name="Ravi A."/>
            <person name="Getino M."/>
            <person name="Pursley I."/>
            <person name="Horton D.L."/>
            <person name="Alikhan N.F."/>
            <person name="Baker D."/>
            <person name="Gharbi K."/>
            <person name="Hall N."/>
            <person name="Watson M."/>
            <person name="Adriaenssens E.M."/>
            <person name="Foster-Nyarko E."/>
            <person name="Jarju S."/>
            <person name="Secka A."/>
            <person name="Antonio M."/>
            <person name="Oren A."/>
            <person name="Chaudhuri R.R."/>
            <person name="La Ragione R."/>
            <person name="Hildebrand F."/>
            <person name="Pallen M.J."/>
        </authorList>
    </citation>
    <scope>NUCLEOTIDE SEQUENCE</scope>
    <source>
        <strain evidence="12">ChiHjej12B11-24981</strain>
    </source>
</reference>
<evidence type="ECO:0000256" key="3">
    <source>
        <dbReference type="ARBA" id="ARBA00022448"/>
    </source>
</evidence>